<dbReference type="InterPro" id="IPR007110">
    <property type="entry name" value="Ig-like_dom"/>
</dbReference>
<evidence type="ECO:0000313" key="5">
    <source>
        <dbReference type="EMBL" id="CAB1456332.1"/>
    </source>
</evidence>
<dbReference type="GO" id="GO:0042289">
    <property type="term" value="F:MHC class II protein binding"/>
    <property type="evidence" value="ECO:0007669"/>
    <property type="project" value="TreeGrafter"/>
</dbReference>
<dbReference type="GO" id="GO:0070374">
    <property type="term" value="P:positive regulation of ERK1 and ERK2 cascade"/>
    <property type="evidence" value="ECO:0007669"/>
    <property type="project" value="TreeGrafter"/>
</dbReference>
<dbReference type="PROSITE" id="PS50835">
    <property type="entry name" value="IG_LIKE"/>
    <property type="match status" value="4"/>
</dbReference>
<dbReference type="SMART" id="SM00408">
    <property type="entry name" value="IGc2"/>
    <property type="match status" value="3"/>
</dbReference>
<feature type="signal peptide" evidence="3">
    <location>
        <begin position="1"/>
        <end position="21"/>
    </location>
</feature>
<evidence type="ECO:0000259" key="4">
    <source>
        <dbReference type="PROSITE" id="PS50835"/>
    </source>
</evidence>
<dbReference type="PANTHER" id="PTHR11422:SF12">
    <property type="entry name" value="MICROFIBRIL-ASSOCIATED GLYCOPROTEIN 3"/>
    <property type="match status" value="1"/>
</dbReference>
<feature type="domain" description="Ig-like" evidence="4">
    <location>
        <begin position="31"/>
        <end position="131"/>
    </location>
</feature>
<dbReference type="EMBL" id="CADEAL010004292">
    <property type="protein sequence ID" value="CAB1456332.1"/>
    <property type="molecule type" value="Genomic_DNA"/>
</dbReference>
<dbReference type="GO" id="GO:0042110">
    <property type="term" value="P:T cell activation"/>
    <property type="evidence" value="ECO:0007669"/>
    <property type="project" value="TreeGrafter"/>
</dbReference>
<keyword evidence="2" id="KW-0812">Transmembrane</keyword>
<dbReference type="InterPro" id="IPR013106">
    <property type="entry name" value="Ig_V-set"/>
</dbReference>
<dbReference type="GO" id="GO:1990782">
    <property type="term" value="F:protein tyrosine kinase binding"/>
    <property type="evidence" value="ECO:0007669"/>
    <property type="project" value="TreeGrafter"/>
</dbReference>
<dbReference type="InterPro" id="IPR013783">
    <property type="entry name" value="Ig-like_fold"/>
</dbReference>
<dbReference type="GO" id="GO:0045121">
    <property type="term" value="C:membrane raft"/>
    <property type="evidence" value="ECO:0007669"/>
    <property type="project" value="TreeGrafter"/>
</dbReference>
<keyword evidence="3" id="KW-0732">Signal</keyword>
<dbReference type="Gene3D" id="2.60.40.10">
    <property type="entry name" value="Immunoglobulins"/>
    <property type="match status" value="4"/>
</dbReference>
<gene>
    <name evidence="5" type="ORF">PLEPLA_LOCUS44116</name>
</gene>
<evidence type="ECO:0000256" key="1">
    <source>
        <dbReference type="SAM" id="MobiDB-lite"/>
    </source>
</evidence>
<sequence length="486" mass="53059">MMSLECFIFILMTFLVTGVQCDMTEVFAEVGSLAVLPCQYSPASNVSPRIIWSKAGKGTVWRMEKSGLQMWGSSWSPNGNQRVRCPHTQFERGHYSLQILGVTEEDGGVYSCRLEQGGLSVETVVMLRIITVSISPSAPMSGKDVSFTCQVTPGFDGSAAAVQWMLNDSRFSRQTRVTSPGDKFKSIVKEKASPRLSGNWTCVVGYGGKEGRASAPLTVTGIIQPPFDDTKVYAAVGSAVTLPCVFSSGLIPSSPIWEKLQPGSLNKRAPSRVAPSFSPSSPSSQLPWDQSASLKEVDLKDEGKYRCSGIIQGERLARNIQLVIAKIDSSVPSKKKGSVTLTCQVSDTSEVTQHEWVRVTYDLNGTEAFGSIHKGKTLSISPLSEESWGTWACRFSGRDGTLGNITYHVPMMSGLSGPKSSGYSQNTTAVVGLSVFLLALLLILAQLYKNHRRKQGIFQYPAMETIIHTVSNEREEREKYRVKVLP</sequence>
<reference evidence="5" key="1">
    <citation type="submission" date="2020-03" db="EMBL/GenBank/DDBJ databases">
        <authorList>
            <person name="Weist P."/>
        </authorList>
    </citation>
    <scope>NUCLEOTIDE SEQUENCE</scope>
</reference>
<keyword evidence="6" id="KW-1185">Reference proteome</keyword>
<evidence type="ECO:0000256" key="2">
    <source>
        <dbReference type="SAM" id="Phobius"/>
    </source>
</evidence>
<feature type="domain" description="Ig-like" evidence="4">
    <location>
        <begin position="320"/>
        <end position="403"/>
    </location>
</feature>
<dbReference type="PANTHER" id="PTHR11422">
    <property type="entry name" value="T-CELL SURFACE GLYCOPROTEIN CD4"/>
    <property type="match status" value="1"/>
</dbReference>
<protein>
    <recommendedName>
        <fullName evidence="4">Ig-like domain-containing protein</fullName>
    </recommendedName>
</protein>
<feature type="region of interest" description="Disordered" evidence="1">
    <location>
        <begin position="267"/>
        <end position="289"/>
    </location>
</feature>
<accession>A0A9N7ZAY5</accession>
<dbReference type="GO" id="GO:0009897">
    <property type="term" value="C:external side of plasma membrane"/>
    <property type="evidence" value="ECO:0007669"/>
    <property type="project" value="TreeGrafter"/>
</dbReference>
<name>A0A9N7ZAY5_PLEPL</name>
<dbReference type="InterPro" id="IPR003599">
    <property type="entry name" value="Ig_sub"/>
</dbReference>
<comment type="caution">
    <text evidence="5">The sequence shown here is derived from an EMBL/GenBank/DDBJ whole genome shotgun (WGS) entry which is preliminary data.</text>
</comment>
<evidence type="ECO:0000256" key="3">
    <source>
        <dbReference type="SAM" id="SignalP"/>
    </source>
</evidence>
<keyword evidence="2" id="KW-0472">Membrane</keyword>
<organism evidence="5 6">
    <name type="scientific">Pleuronectes platessa</name>
    <name type="common">European plaice</name>
    <dbReference type="NCBI Taxonomy" id="8262"/>
    <lineage>
        <taxon>Eukaryota</taxon>
        <taxon>Metazoa</taxon>
        <taxon>Chordata</taxon>
        <taxon>Craniata</taxon>
        <taxon>Vertebrata</taxon>
        <taxon>Euteleostomi</taxon>
        <taxon>Actinopterygii</taxon>
        <taxon>Neopterygii</taxon>
        <taxon>Teleostei</taxon>
        <taxon>Neoteleostei</taxon>
        <taxon>Acanthomorphata</taxon>
        <taxon>Carangaria</taxon>
        <taxon>Pleuronectiformes</taxon>
        <taxon>Pleuronectoidei</taxon>
        <taxon>Pleuronectidae</taxon>
        <taxon>Pleuronectes</taxon>
    </lineage>
</organism>
<dbReference type="Proteomes" id="UP001153269">
    <property type="component" value="Unassembled WGS sequence"/>
</dbReference>
<dbReference type="InterPro" id="IPR036179">
    <property type="entry name" value="Ig-like_dom_sf"/>
</dbReference>
<dbReference type="GO" id="GO:0035723">
    <property type="term" value="P:interleukin-15-mediated signaling pathway"/>
    <property type="evidence" value="ECO:0007669"/>
    <property type="project" value="TreeGrafter"/>
</dbReference>
<dbReference type="InterPro" id="IPR003598">
    <property type="entry name" value="Ig_sub2"/>
</dbReference>
<keyword evidence="2" id="KW-1133">Transmembrane helix</keyword>
<proteinExistence type="predicted"/>
<feature type="chain" id="PRO_5040424971" description="Ig-like domain-containing protein" evidence="3">
    <location>
        <begin position="22"/>
        <end position="486"/>
    </location>
</feature>
<feature type="transmembrane region" description="Helical" evidence="2">
    <location>
        <begin position="429"/>
        <end position="448"/>
    </location>
</feature>
<dbReference type="AlphaFoldDB" id="A0A9N7ZAY5"/>
<dbReference type="SUPFAM" id="SSF48726">
    <property type="entry name" value="Immunoglobulin"/>
    <property type="match status" value="3"/>
</dbReference>
<dbReference type="SMART" id="SM00409">
    <property type="entry name" value="IG"/>
    <property type="match status" value="4"/>
</dbReference>
<feature type="domain" description="Ig-like" evidence="4">
    <location>
        <begin position="142"/>
        <end position="220"/>
    </location>
</feature>
<evidence type="ECO:0000313" key="6">
    <source>
        <dbReference type="Proteomes" id="UP001153269"/>
    </source>
</evidence>
<dbReference type="Pfam" id="PF07686">
    <property type="entry name" value="V-set"/>
    <property type="match status" value="1"/>
</dbReference>
<feature type="domain" description="Ig-like" evidence="4">
    <location>
        <begin position="225"/>
        <end position="307"/>
    </location>
</feature>
<feature type="compositionally biased region" description="Low complexity" evidence="1">
    <location>
        <begin position="271"/>
        <end position="287"/>
    </location>
</feature>